<keyword evidence="2" id="KW-1185">Reference proteome</keyword>
<sequence>MKFQAIVQLSGKTATGIPVPEEVVAGLGTSKKPAVKVKIGEYTYASTIAVMGGQFLIPLSAEHRQGAGVSSGDEIEVELVLDTEPRELTVPADFRDAIDCEPAAKLFFDGLSYSNRRRLVLSVESAKTAETRQRRIEKAVGLLNEGRVQ</sequence>
<evidence type="ECO:0000313" key="1">
    <source>
        <dbReference type="EMBL" id="OKP76569.1"/>
    </source>
</evidence>
<gene>
    <name evidence="1" type="ORF">A3844_30330</name>
</gene>
<reference evidence="1 2" key="1">
    <citation type="submission" date="2016-03" db="EMBL/GenBank/DDBJ databases">
        <authorList>
            <person name="Sant'Anna F.H."/>
            <person name="Ambrosini A."/>
            <person name="Souza R."/>
            <person name="Bach E."/>
            <person name="Fernandes G."/>
            <person name="Balsanelli E."/>
            <person name="Baura V.A."/>
            <person name="Souza E.M."/>
            <person name="Passaglia L."/>
        </authorList>
    </citation>
    <scope>NUCLEOTIDE SEQUENCE [LARGE SCALE GENOMIC DNA]</scope>
    <source>
        <strain evidence="1 2">P26E</strain>
    </source>
</reference>
<dbReference type="Pfam" id="PF13376">
    <property type="entry name" value="OmdA"/>
    <property type="match status" value="1"/>
</dbReference>
<accession>A0ABX3EER2</accession>
<evidence type="ECO:0008006" key="3">
    <source>
        <dbReference type="Google" id="ProtNLM"/>
    </source>
</evidence>
<comment type="caution">
    <text evidence="1">The sequence shown here is derived from an EMBL/GenBank/DDBJ whole genome shotgun (WGS) entry which is preliminary data.</text>
</comment>
<name>A0ABX3EER2_9BACL</name>
<protein>
    <recommendedName>
        <fullName evidence="3">DUF1905 domain-containing protein</fullName>
    </recommendedName>
</protein>
<dbReference type="Pfam" id="PF08922">
    <property type="entry name" value="DUF1905"/>
    <property type="match status" value="1"/>
</dbReference>
<evidence type="ECO:0000313" key="2">
    <source>
        <dbReference type="Proteomes" id="UP000186058"/>
    </source>
</evidence>
<dbReference type="Proteomes" id="UP000186058">
    <property type="component" value="Unassembled WGS sequence"/>
</dbReference>
<proteinExistence type="predicted"/>
<organism evidence="1 2">
    <name type="scientific">Paenibacillus helianthi</name>
    <dbReference type="NCBI Taxonomy" id="1349432"/>
    <lineage>
        <taxon>Bacteria</taxon>
        <taxon>Bacillati</taxon>
        <taxon>Bacillota</taxon>
        <taxon>Bacilli</taxon>
        <taxon>Bacillales</taxon>
        <taxon>Paenibacillaceae</taxon>
        <taxon>Paenibacillus</taxon>
    </lineage>
</organism>
<dbReference type="InterPro" id="IPR015018">
    <property type="entry name" value="DUF1905"/>
</dbReference>
<dbReference type="SUPFAM" id="SSF141694">
    <property type="entry name" value="AF2212/PG0164-like"/>
    <property type="match status" value="1"/>
</dbReference>
<dbReference type="EMBL" id="LVWI01000114">
    <property type="protein sequence ID" value="OKP76569.1"/>
    <property type="molecule type" value="Genomic_DNA"/>
</dbReference>
<dbReference type="Gene3D" id="2.40.30.100">
    <property type="entry name" value="AF2212/PG0164-like"/>
    <property type="match status" value="1"/>
</dbReference>
<dbReference type="InterPro" id="IPR037079">
    <property type="entry name" value="AF2212/PG0164-like_sf"/>
</dbReference>